<name>A0ABD0Q8Y2_CIRMR</name>
<proteinExistence type="predicted"/>
<evidence type="ECO:0000313" key="3">
    <source>
        <dbReference type="Proteomes" id="UP001529510"/>
    </source>
</evidence>
<gene>
    <name evidence="2" type="ORF">M9458_023757</name>
</gene>
<keyword evidence="3" id="KW-1185">Reference proteome</keyword>
<comment type="caution">
    <text evidence="2">The sequence shown here is derived from an EMBL/GenBank/DDBJ whole genome shotgun (WGS) entry which is preliminary data.</text>
</comment>
<protein>
    <submittedName>
        <fullName evidence="2">Uncharacterized protein</fullName>
    </submittedName>
</protein>
<sequence>RGYVVSACGREFFINLSCFLSLPGLLDPFLLLQSRRNWFLCKNSYEELRTCA</sequence>
<keyword evidence="1" id="KW-0472">Membrane</keyword>
<accession>A0ABD0Q8Y2</accession>
<dbReference type="Proteomes" id="UP001529510">
    <property type="component" value="Unassembled WGS sequence"/>
</dbReference>
<feature type="transmembrane region" description="Helical" evidence="1">
    <location>
        <begin position="12"/>
        <end position="32"/>
    </location>
</feature>
<feature type="non-terminal residue" evidence="2">
    <location>
        <position position="1"/>
    </location>
</feature>
<evidence type="ECO:0000256" key="1">
    <source>
        <dbReference type="SAM" id="Phobius"/>
    </source>
</evidence>
<keyword evidence="1" id="KW-0812">Transmembrane</keyword>
<organism evidence="2 3">
    <name type="scientific">Cirrhinus mrigala</name>
    <name type="common">Mrigala</name>
    <dbReference type="NCBI Taxonomy" id="683832"/>
    <lineage>
        <taxon>Eukaryota</taxon>
        <taxon>Metazoa</taxon>
        <taxon>Chordata</taxon>
        <taxon>Craniata</taxon>
        <taxon>Vertebrata</taxon>
        <taxon>Euteleostomi</taxon>
        <taxon>Actinopterygii</taxon>
        <taxon>Neopterygii</taxon>
        <taxon>Teleostei</taxon>
        <taxon>Ostariophysi</taxon>
        <taxon>Cypriniformes</taxon>
        <taxon>Cyprinidae</taxon>
        <taxon>Labeoninae</taxon>
        <taxon>Labeonini</taxon>
        <taxon>Cirrhinus</taxon>
    </lineage>
</organism>
<reference evidence="2 3" key="1">
    <citation type="submission" date="2024-05" db="EMBL/GenBank/DDBJ databases">
        <title>Genome sequencing and assembly of Indian major carp, Cirrhinus mrigala (Hamilton, 1822).</title>
        <authorList>
            <person name="Mohindra V."/>
            <person name="Chowdhury L.M."/>
            <person name="Lal K."/>
            <person name="Jena J.K."/>
        </authorList>
    </citation>
    <scope>NUCLEOTIDE SEQUENCE [LARGE SCALE GENOMIC DNA]</scope>
    <source>
        <strain evidence="2">CM1030</strain>
        <tissue evidence="2">Blood</tissue>
    </source>
</reference>
<keyword evidence="1" id="KW-1133">Transmembrane helix</keyword>
<dbReference type="EMBL" id="JAMKFB020000011">
    <property type="protein sequence ID" value="KAL0181351.1"/>
    <property type="molecule type" value="Genomic_DNA"/>
</dbReference>
<dbReference type="AlphaFoldDB" id="A0ABD0Q8Y2"/>
<feature type="non-terminal residue" evidence="2">
    <location>
        <position position="52"/>
    </location>
</feature>
<evidence type="ECO:0000313" key="2">
    <source>
        <dbReference type="EMBL" id="KAL0181351.1"/>
    </source>
</evidence>